<name>A0A165UFZ6_9APHY</name>
<evidence type="ECO:0000313" key="3">
    <source>
        <dbReference type="Proteomes" id="UP000076727"/>
    </source>
</evidence>
<gene>
    <name evidence="2" type="ORF">DAEQUDRAFT_720035</name>
</gene>
<accession>A0A165UFZ6</accession>
<organism evidence="2 3">
    <name type="scientific">Daedalea quercina L-15889</name>
    <dbReference type="NCBI Taxonomy" id="1314783"/>
    <lineage>
        <taxon>Eukaryota</taxon>
        <taxon>Fungi</taxon>
        <taxon>Dikarya</taxon>
        <taxon>Basidiomycota</taxon>
        <taxon>Agaricomycotina</taxon>
        <taxon>Agaricomycetes</taxon>
        <taxon>Polyporales</taxon>
        <taxon>Fomitopsis</taxon>
    </lineage>
</organism>
<protein>
    <recommendedName>
        <fullName evidence="4">Transcriptional regulatory protein RXT2 N-terminal domain-containing protein</fullName>
    </recommendedName>
</protein>
<reference evidence="2 3" key="1">
    <citation type="journal article" date="2016" name="Mol. Biol. Evol.">
        <title>Comparative Genomics of Early-Diverging Mushroom-Forming Fungi Provides Insights into the Origins of Lignocellulose Decay Capabilities.</title>
        <authorList>
            <person name="Nagy L.G."/>
            <person name="Riley R."/>
            <person name="Tritt A."/>
            <person name="Adam C."/>
            <person name="Daum C."/>
            <person name="Floudas D."/>
            <person name="Sun H."/>
            <person name="Yadav J.S."/>
            <person name="Pangilinan J."/>
            <person name="Larsson K.H."/>
            <person name="Matsuura K."/>
            <person name="Barry K."/>
            <person name="Labutti K."/>
            <person name="Kuo R."/>
            <person name="Ohm R.A."/>
            <person name="Bhattacharya S.S."/>
            <person name="Shirouzu T."/>
            <person name="Yoshinaga Y."/>
            <person name="Martin F.M."/>
            <person name="Grigoriev I.V."/>
            <person name="Hibbett D.S."/>
        </authorList>
    </citation>
    <scope>NUCLEOTIDE SEQUENCE [LARGE SCALE GENOMIC DNA]</scope>
    <source>
        <strain evidence="2 3">L-15889</strain>
    </source>
</reference>
<dbReference type="STRING" id="1314783.A0A165UFZ6"/>
<evidence type="ECO:0000313" key="2">
    <source>
        <dbReference type="EMBL" id="KZT74854.1"/>
    </source>
</evidence>
<dbReference type="OrthoDB" id="3353673at2759"/>
<feature type="region of interest" description="Disordered" evidence="1">
    <location>
        <begin position="195"/>
        <end position="224"/>
    </location>
</feature>
<dbReference type="Proteomes" id="UP000076727">
    <property type="component" value="Unassembled WGS sequence"/>
</dbReference>
<evidence type="ECO:0000256" key="1">
    <source>
        <dbReference type="SAM" id="MobiDB-lite"/>
    </source>
</evidence>
<evidence type="ECO:0008006" key="4">
    <source>
        <dbReference type="Google" id="ProtNLM"/>
    </source>
</evidence>
<feature type="compositionally biased region" description="Basic and acidic residues" evidence="1">
    <location>
        <begin position="208"/>
        <end position="224"/>
    </location>
</feature>
<dbReference type="EMBL" id="KV429032">
    <property type="protein sequence ID" value="KZT74854.1"/>
    <property type="molecule type" value="Genomic_DNA"/>
</dbReference>
<sequence length="326" mass="36695">MTAEIVIRDMQAALQDNAMLLHKHNGETDESRYEDPSITSLPSFDKNAWYYPSHGYEDTDVRFTSARGNWGRKTVHDARWVRRGKIAPWAPGVEDWEAEERARKRIKLLLPPRERSPSPSIVLPHLRSPSPPITAPYPTPTTQHLSYTSFVMDKAVTSSFRTRLLDELESATNNLIEGEATVRRALGRLWQAMNEDPDQIPGSAPVIPKRENEGDGEDEKERRLARAPDLTPVVHKLFLSITSDSATPAYDGAPFAHPDIQLDSLEKSLATLRELQDDGREYVERLEEIRDGLGDVRIQRNGVWDVVRKKAIAELQEAAASSASTL</sequence>
<proteinExistence type="predicted"/>
<keyword evidence="3" id="KW-1185">Reference proteome</keyword>
<dbReference type="AlphaFoldDB" id="A0A165UFZ6"/>